<dbReference type="Proteomes" id="UP000485058">
    <property type="component" value="Unassembled WGS sequence"/>
</dbReference>
<evidence type="ECO:0000259" key="2">
    <source>
        <dbReference type="PROSITE" id="PS51382"/>
    </source>
</evidence>
<proteinExistence type="predicted"/>
<dbReference type="EMBL" id="BLLF01002079">
    <property type="protein sequence ID" value="GFH22610.1"/>
    <property type="molecule type" value="Genomic_DNA"/>
</dbReference>
<name>A0A699ZN70_HAELA</name>
<accession>A0A699ZN70</accession>
<keyword evidence="4" id="KW-1185">Reference proteome</keyword>
<evidence type="ECO:0000256" key="1">
    <source>
        <dbReference type="SAM" id="MobiDB-lite"/>
    </source>
</evidence>
<feature type="domain" description="SPX" evidence="2">
    <location>
        <begin position="1"/>
        <end position="163"/>
    </location>
</feature>
<comment type="caution">
    <text evidence="3">The sequence shown here is derived from an EMBL/GenBank/DDBJ whole genome shotgun (WGS) entry which is preliminary data.</text>
</comment>
<organism evidence="3 4">
    <name type="scientific">Haematococcus lacustris</name>
    <name type="common">Green alga</name>
    <name type="synonym">Haematococcus pluvialis</name>
    <dbReference type="NCBI Taxonomy" id="44745"/>
    <lineage>
        <taxon>Eukaryota</taxon>
        <taxon>Viridiplantae</taxon>
        <taxon>Chlorophyta</taxon>
        <taxon>core chlorophytes</taxon>
        <taxon>Chlorophyceae</taxon>
        <taxon>CS clade</taxon>
        <taxon>Chlamydomonadales</taxon>
        <taxon>Haematococcaceae</taxon>
        <taxon>Haematococcus</taxon>
    </lineage>
</organism>
<dbReference type="InterPro" id="IPR004331">
    <property type="entry name" value="SPX_dom"/>
</dbReference>
<feature type="region of interest" description="Disordered" evidence="1">
    <location>
        <begin position="123"/>
        <end position="163"/>
    </location>
</feature>
<feature type="non-terminal residue" evidence="3">
    <location>
        <position position="1"/>
    </location>
</feature>
<dbReference type="AlphaFoldDB" id="A0A699ZN70"/>
<evidence type="ECO:0000313" key="4">
    <source>
        <dbReference type="Proteomes" id="UP000485058"/>
    </source>
</evidence>
<dbReference type="Pfam" id="PF03105">
    <property type="entry name" value="SPX"/>
    <property type="match status" value="1"/>
</dbReference>
<feature type="non-terminal residue" evidence="3">
    <location>
        <position position="163"/>
    </location>
</feature>
<gene>
    <name evidence="3" type="ORF">HaLaN_20102</name>
</gene>
<protein>
    <submittedName>
        <fullName evidence="3">SPX domain-containing protein</fullName>
    </submittedName>
</protein>
<evidence type="ECO:0000313" key="3">
    <source>
        <dbReference type="EMBL" id="GFH22610.1"/>
    </source>
</evidence>
<sequence length="163" mass="18417">MKFSHQLKFNSVADWKDHYVSYANLKKIIYDIARLEQLQNQDRHSLEYEDGREPLLVPVGSGRLSDVGSAVQAKEDELWHEMDRELADIIAFYMKKEAETLSKLEALDLEVHSLERAMTRAPRSLSLDLAEEGQQPGPWTGREQAAPRSPPDQLAGSAGRVEG</sequence>
<reference evidence="3 4" key="1">
    <citation type="submission" date="2020-02" db="EMBL/GenBank/DDBJ databases">
        <title>Draft genome sequence of Haematococcus lacustris strain NIES-144.</title>
        <authorList>
            <person name="Morimoto D."/>
            <person name="Nakagawa S."/>
            <person name="Yoshida T."/>
            <person name="Sawayama S."/>
        </authorList>
    </citation>
    <scope>NUCLEOTIDE SEQUENCE [LARGE SCALE GENOMIC DNA]</scope>
    <source>
        <strain evidence="3 4">NIES-144</strain>
    </source>
</reference>
<dbReference type="PROSITE" id="PS51382">
    <property type="entry name" value="SPX"/>
    <property type="match status" value="1"/>
</dbReference>